<feature type="signal peptide" evidence="1">
    <location>
        <begin position="1"/>
        <end position="25"/>
    </location>
</feature>
<proteinExistence type="predicted"/>
<accession>Q07R94</accession>
<dbReference type="AlphaFoldDB" id="Q07R94"/>
<sequence length="119" mass="13346">MRPLTLTFALAAAATLLLSPVSAFAQSLRIGPDGVQLDDGRSGRRGGQCEELRRACENRDRLGERGEGNCRRYREACERPARRDVCGELREACLNKDRLGEQGEGNCRRYRETCRSGRM</sequence>
<evidence type="ECO:0000256" key="1">
    <source>
        <dbReference type="SAM" id="SignalP"/>
    </source>
</evidence>
<dbReference type="eggNOG" id="ENOG5034379">
    <property type="taxonomic scope" value="Bacteria"/>
</dbReference>
<reference evidence="2" key="1">
    <citation type="submission" date="2006-09" db="EMBL/GenBank/DDBJ databases">
        <title>Complete sequence of Rhodopseudomonas palustris BisA53.</title>
        <authorList>
            <consortium name="US DOE Joint Genome Institute"/>
            <person name="Copeland A."/>
            <person name="Lucas S."/>
            <person name="Lapidus A."/>
            <person name="Barry K."/>
            <person name="Detter J.C."/>
            <person name="Glavina del Rio T."/>
            <person name="Hammon N."/>
            <person name="Israni S."/>
            <person name="Dalin E."/>
            <person name="Tice H."/>
            <person name="Pitluck S."/>
            <person name="Chain P."/>
            <person name="Malfatti S."/>
            <person name="Shin M."/>
            <person name="Vergez L."/>
            <person name="Schmutz J."/>
            <person name="Larimer F."/>
            <person name="Land M."/>
            <person name="Hauser L."/>
            <person name="Pelletier D.A."/>
            <person name="Kyrpides N."/>
            <person name="Kim E."/>
            <person name="Harwood C.S."/>
            <person name="Oda Y."/>
            <person name="Richardson P."/>
        </authorList>
    </citation>
    <scope>NUCLEOTIDE SEQUENCE [LARGE SCALE GENOMIC DNA]</scope>
    <source>
        <strain evidence="2">BisA53</strain>
    </source>
</reference>
<dbReference type="HOGENOM" id="CLU_166855_0_0_5"/>
<keyword evidence="1" id="KW-0732">Signal</keyword>
<name>Q07R94_RHOP5</name>
<feature type="chain" id="PRO_5004165955" evidence="1">
    <location>
        <begin position="26"/>
        <end position="119"/>
    </location>
</feature>
<dbReference type="KEGG" id="rpe:RPE_1591"/>
<gene>
    <name evidence="2" type="ordered locus">RPE_1591</name>
</gene>
<protein>
    <submittedName>
        <fullName evidence="2">Uncharacterized protein</fullName>
    </submittedName>
</protein>
<organism evidence="2">
    <name type="scientific">Rhodopseudomonas palustris (strain BisA53)</name>
    <dbReference type="NCBI Taxonomy" id="316055"/>
    <lineage>
        <taxon>Bacteria</taxon>
        <taxon>Pseudomonadati</taxon>
        <taxon>Pseudomonadota</taxon>
        <taxon>Alphaproteobacteria</taxon>
        <taxon>Hyphomicrobiales</taxon>
        <taxon>Nitrobacteraceae</taxon>
        <taxon>Rhodopseudomonas</taxon>
    </lineage>
</organism>
<dbReference type="EMBL" id="CP000463">
    <property type="protein sequence ID" value="ABJ05540.1"/>
    <property type="molecule type" value="Genomic_DNA"/>
</dbReference>
<evidence type="ECO:0000313" key="2">
    <source>
        <dbReference type="EMBL" id="ABJ05540.1"/>
    </source>
</evidence>
<dbReference type="OrthoDB" id="8004833at2"/>